<reference evidence="3" key="1">
    <citation type="journal article" date="2023" name="Int. J. Syst. Evol. Microbiol.">
        <title>Claveliimonas bilis gen. nov., sp. nov., deoxycholic acid-producing bacteria isolated from human faeces, and reclassification of Sellimonas monacensis Zenner et al. 2021 as Claveliimonas monacensis comb. nov.</title>
        <authorList>
            <person name="Hisatomi A."/>
            <person name="Kastawa N.W.E.P.G."/>
            <person name="Song I."/>
            <person name="Ohkuma M."/>
            <person name="Fukiya S."/>
            <person name="Sakamoto M."/>
        </authorList>
    </citation>
    <scope>NUCLEOTIDE SEQUENCE [LARGE SCALE GENOMIC DNA]</scope>
    <source>
        <strain evidence="3">12BBH14</strain>
    </source>
</reference>
<evidence type="ECO:0000313" key="3">
    <source>
        <dbReference type="Proteomes" id="UP001305815"/>
    </source>
</evidence>
<name>A0ABM8ICF3_9FIRM</name>
<feature type="compositionally biased region" description="Basic and acidic residues" evidence="1">
    <location>
        <begin position="60"/>
        <end position="69"/>
    </location>
</feature>
<dbReference type="EMBL" id="AP027742">
    <property type="protein sequence ID" value="BDZ78346.1"/>
    <property type="molecule type" value="Genomic_DNA"/>
</dbReference>
<accession>A0ABM8ICF3</accession>
<feature type="compositionally biased region" description="Basic residues" evidence="1">
    <location>
        <begin position="70"/>
        <end position="81"/>
    </location>
</feature>
<keyword evidence="3" id="KW-1185">Reference proteome</keyword>
<gene>
    <name evidence="2" type="ORF">Lac1_25290</name>
</gene>
<sequence>MQKYKRPKCRLQAIWAFCISIGRKPDSENPEGWSWDGEKGRTAKKRRQPDSENPEGWSWDGEKGRTAKREGKRRRVYGKSI</sequence>
<dbReference type="Proteomes" id="UP001305815">
    <property type="component" value="Chromosome"/>
</dbReference>
<evidence type="ECO:0000256" key="1">
    <source>
        <dbReference type="SAM" id="MobiDB-lite"/>
    </source>
</evidence>
<proteinExistence type="predicted"/>
<organism evidence="2 3">
    <name type="scientific">Claveliimonas bilis</name>
    <dbReference type="NCBI Taxonomy" id="3028070"/>
    <lineage>
        <taxon>Bacteria</taxon>
        <taxon>Bacillati</taxon>
        <taxon>Bacillota</taxon>
        <taxon>Clostridia</taxon>
        <taxon>Lachnospirales</taxon>
        <taxon>Lachnospiraceae</taxon>
        <taxon>Claveliimonas</taxon>
    </lineage>
</organism>
<protein>
    <submittedName>
        <fullName evidence="2">Uncharacterized protein</fullName>
    </submittedName>
</protein>
<feature type="region of interest" description="Disordered" evidence="1">
    <location>
        <begin position="23"/>
        <end position="81"/>
    </location>
</feature>
<evidence type="ECO:0000313" key="2">
    <source>
        <dbReference type="EMBL" id="BDZ78346.1"/>
    </source>
</evidence>